<gene>
    <name evidence="1" type="ORF">BECKFM1743A_GA0114220_102794</name>
    <name evidence="3" type="ORF">BECKFM1743B_GA0114221_102515</name>
    <name evidence="2" type="ORF">BECKFM1743C_GA0114222_104452</name>
</gene>
<dbReference type="SUPFAM" id="SSF56112">
    <property type="entry name" value="Protein kinase-like (PK-like)"/>
    <property type="match status" value="2"/>
</dbReference>
<name>A0A450TIM4_9GAMM</name>
<evidence type="ECO:0000313" key="2">
    <source>
        <dbReference type="EMBL" id="VFJ67113.1"/>
    </source>
</evidence>
<accession>A0A450TIM4</accession>
<dbReference type="EMBL" id="CAADFA010000445">
    <property type="protein sequence ID" value="VFJ67113.1"/>
    <property type="molecule type" value="Genomic_DNA"/>
</dbReference>
<proteinExistence type="predicted"/>
<reference evidence="2" key="1">
    <citation type="submission" date="2019-02" db="EMBL/GenBank/DDBJ databases">
        <authorList>
            <person name="Gruber-Vodicka R. H."/>
            <person name="Seah K. B. B."/>
        </authorList>
    </citation>
    <scope>NUCLEOTIDE SEQUENCE</scope>
    <source>
        <strain evidence="1">BECK_BZ163</strain>
        <strain evidence="3">BECK_BZ164</strain>
        <strain evidence="2">BECK_BZ165</strain>
    </source>
</reference>
<organism evidence="2">
    <name type="scientific">Candidatus Kentrum sp. FM</name>
    <dbReference type="NCBI Taxonomy" id="2126340"/>
    <lineage>
        <taxon>Bacteria</taxon>
        <taxon>Pseudomonadati</taxon>
        <taxon>Pseudomonadota</taxon>
        <taxon>Gammaproteobacteria</taxon>
        <taxon>Candidatus Kentrum</taxon>
    </lineage>
</organism>
<keyword evidence="2" id="KW-0808">Transferase</keyword>
<sequence>MTTIHLQDLAHAGREPPVPVRLVLDRDKAPEVGAWLRVLPGKRYVGRATWKGRQVLIKVFVGPGAARMANAERAGIERLRRTELPTPRMLGADTEGAGQAAWVMTAFFPAARPLSQAAGLSVEGLSGLPGCPEALLTASRTIARMHNAGLMQDDIHPDNFLYHKNDCLVVDAAEVQSIPRIKALARITRNTGKWLAQLPENWWAPVLRAYSSQADHCPDHHLDYERVREQAIRWRAWRARNLGLKAMRDCSLFRVHGTPTRFVSCWRSEYDDLAPILEAPDRAMADCHLLKDGGTATVGLLIRNGRRLVIKRYNIKNRWHRLRRLLRPSRARHSWIAGHRLRTLGIDTPRPVAMIEERRWIFRGRGFLITEYCPGKDLIEMGQDKKAGEPAVIEAIVERIARVFALFRRYHITHGDFKATNLLWDGELSIIDLDAVSFFRSKFRWKRSYHKDIDRLSRNWPAGSPMRRLLSDALVKS</sequence>
<protein>
    <submittedName>
        <fullName evidence="2">Lipopolysaccharide kinase (Kdo/WaaP) family protein</fullName>
    </submittedName>
</protein>
<dbReference type="GO" id="GO:0016301">
    <property type="term" value="F:kinase activity"/>
    <property type="evidence" value="ECO:0007669"/>
    <property type="project" value="UniProtKB-KW"/>
</dbReference>
<dbReference type="Pfam" id="PF06293">
    <property type="entry name" value="Kdo"/>
    <property type="match status" value="1"/>
</dbReference>
<keyword evidence="2" id="KW-0418">Kinase</keyword>
<dbReference type="EMBL" id="CAADEZ010000279">
    <property type="protein sequence ID" value="VFJ61136.1"/>
    <property type="molecule type" value="Genomic_DNA"/>
</dbReference>
<dbReference type="EMBL" id="CAADFL010000251">
    <property type="protein sequence ID" value="VFK12667.1"/>
    <property type="molecule type" value="Genomic_DNA"/>
</dbReference>
<dbReference type="InterPro" id="IPR011009">
    <property type="entry name" value="Kinase-like_dom_sf"/>
</dbReference>
<dbReference type="Gene3D" id="1.10.510.10">
    <property type="entry name" value="Transferase(Phosphotransferase) domain 1"/>
    <property type="match status" value="2"/>
</dbReference>
<evidence type="ECO:0000313" key="3">
    <source>
        <dbReference type="EMBL" id="VFK12667.1"/>
    </source>
</evidence>
<dbReference type="AlphaFoldDB" id="A0A450TIM4"/>
<evidence type="ECO:0000313" key="1">
    <source>
        <dbReference type="EMBL" id="VFJ61136.1"/>
    </source>
</evidence>